<dbReference type="InterPro" id="IPR013106">
    <property type="entry name" value="Ig_V-set"/>
</dbReference>
<proteinExistence type="predicted"/>
<dbReference type="AlphaFoldDB" id="A0A096M3L9"/>
<dbReference type="Pfam" id="PF07686">
    <property type="entry name" value="V-set"/>
    <property type="match status" value="1"/>
</dbReference>
<organism evidence="8 9">
    <name type="scientific">Poecilia formosa</name>
    <name type="common">Amazon molly</name>
    <name type="synonym">Limia formosa</name>
    <dbReference type="NCBI Taxonomy" id="48698"/>
    <lineage>
        <taxon>Eukaryota</taxon>
        <taxon>Metazoa</taxon>
        <taxon>Chordata</taxon>
        <taxon>Craniata</taxon>
        <taxon>Vertebrata</taxon>
        <taxon>Euteleostomi</taxon>
        <taxon>Actinopterygii</taxon>
        <taxon>Neopterygii</taxon>
        <taxon>Teleostei</taxon>
        <taxon>Neoteleostei</taxon>
        <taxon>Acanthomorphata</taxon>
        <taxon>Ovalentaria</taxon>
        <taxon>Atherinomorphae</taxon>
        <taxon>Cyprinodontiformes</taxon>
        <taxon>Poeciliidae</taxon>
        <taxon>Poeciliinae</taxon>
        <taxon>Poecilia</taxon>
    </lineage>
</organism>
<dbReference type="InterPro" id="IPR013783">
    <property type="entry name" value="Ig-like_fold"/>
</dbReference>
<feature type="domain" description="Ig-like" evidence="7">
    <location>
        <begin position="87"/>
        <end position="176"/>
    </location>
</feature>
<reference evidence="8" key="3">
    <citation type="submission" date="2025-09" db="UniProtKB">
        <authorList>
            <consortium name="Ensembl"/>
        </authorList>
    </citation>
    <scope>IDENTIFICATION</scope>
</reference>
<reference evidence="8" key="2">
    <citation type="submission" date="2025-08" db="UniProtKB">
        <authorList>
            <consortium name="Ensembl"/>
        </authorList>
    </citation>
    <scope>IDENTIFICATION</scope>
</reference>
<evidence type="ECO:0000313" key="9">
    <source>
        <dbReference type="Proteomes" id="UP000028760"/>
    </source>
</evidence>
<dbReference type="SUPFAM" id="SSF48726">
    <property type="entry name" value="Immunoglobulin"/>
    <property type="match status" value="2"/>
</dbReference>
<evidence type="ECO:0000256" key="5">
    <source>
        <dbReference type="ARBA" id="ARBA00023180"/>
    </source>
</evidence>
<comment type="subcellular location">
    <subcellularLocation>
        <location evidence="1">Membrane</location>
    </subcellularLocation>
</comment>
<dbReference type="Ensembl" id="ENSPFOT00000030203.1">
    <property type="protein sequence ID" value="ENSPFOP00000026010.1"/>
    <property type="gene ID" value="ENSPFOG00000023100.1"/>
</dbReference>
<keyword evidence="3" id="KW-0472">Membrane</keyword>
<protein>
    <recommendedName>
        <fullName evidence="7">Ig-like domain-containing protein</fullName>
    </recommendedName>
</protein>
<dbReference type="GO" id="GO:0050863">
    <property type="term" value="P:regulation of T cell activation"/>
    <property type="evidence" value="ECO:0007669"/>
    <property type="project" value="UniProtKB-ARBA"/>
</dbReference>
<dbReference type="PANTHER" id="PTHR24100:SF151">
    <property type="entry name" value="ICOS LIGAND"/>
    <property type="match status" value="1"/>
</dbReference>
<dbReference type="Proteomes" id="UP000028760">
    <property type="component" value="Unassembled WGS sequence"/>
</dbReference>
<dbReference type="InterPro" id="IPR007110">
    <property type="entry name" value="Ig-like_dom"/>
</dbReference>
<dbReference type="GO" id="GO:0050852">
    <property type="term" value="P:T cell receptor signaling pathway"/>
    <property type="evidence" value="ECO:0007669"/>
    <property type="project" value="TreeGrafter"/>
</dbReference>
<dbReference type="GO" id="GO:0001817">
    <property type="term" value="P:regulation of cytokine production"/>
    <property type="evidence" value="ECO:0007669"/>
    <property type="project" value="TreeGrafter"/>
</dbReference>
<dbReference type="GeneTree" id="ENSGT01050000244843"/>
<dbReference type="GO" id="GO:1903037">
    <property type="term" value="P:regulation of leukocyte cell-cell adhesion"/>
    <property type="evidence" value="ECO:0007669"/>
    <property type="project" value="UniProtKB-ARBA"/>
</dbReference>
<dbReference type="Gene3D" id="2.60.40.10">
    <property type="entry name" value="Immunoglobulins"/>
    <property type="match status" value="2"/>
</dbReference>
<dbReference type="SMART" id="SM00406">
    <property type="entry name" value="IGv"/>
    <property type="match status" value="1"/>
</dbReference>
<evidence type="ECO:0000256" key="3">
    <source>
        <dbReference type="ARBA" id="ARBA00023136"/>
    </source>
</evidence>
<keyword evidence="6" id="KW-0393">Immunoglobulin domain</keyword>
<dbReference type="PANTHER" id="PTHR24100">
    <property type="entry name" value="BUTYROPHILIN"/>
    <property type="match status" value="1"/>
</dbReference>
<sequence>QVLYLVPGGVEFPESQDDQFSGRVQSDKDVLREGRIRLHVSRLRTEDSGLYLCGVKTEDGVGSAECRLDVSDQYEVVGHETIHAKVGDDVILPCHVKPPFDVNKLTIEWRFKDKKIYVHRSQKRDNKTSDPEYKTRTSLFHKNLTKGNISLILTNVTKEDEGNYICFVPKLESQVKKGNVTLKVGTSVLVYSNDFYVI</sequence>
<dbReference type="SMART" id="SM00408">
    <property type="entry name" value="IGc2"/>
    <property type="match status" value="1"/>
</dbReference>
<dbReference type="SMART" id="SM00409">
    <property type="entry name" value="IG"/>
    <property type="match status" value="2"/>
</dbReference>
<dbReference type="InterPro" id="IPR003599">
    <property type="entry name" value="Ig_sub"/>
</dbReference>
<name>A0A096M3L9_POEFO</name>
<dbReference type="GO" id="GO:0005102">
    <property type="term" value="F:signaling receptor binding"/>
    <property type="evidence" value="ECO:0007669"/>
    <property type="project" value="TreeGrafter"/>
</dbReference>
<evidence type="ECO:0000256" key="6">
    <source>
        <dbReference type="ARBA" id="ARBA00023319"/>
    </source>
</evidence>
<keyword evidence="9" id="KW-1185">Reference proteome</keyword>
<dbReference type="PROSITE" id="PS50835">
    <property type="entry name" value="IG_LIKE"/>
    <property type="match status" value="1"/>
</dbReference>
<reference evidence="9" key="1">
    <citation type="submission" date="2013-10" db="EMBL/GenBank/DDBJ databases">
        <authorList>
            <person name="Schartl M."/>
            <person name="Warren W."/>
        </authorList>
    </citation>
    <scope>NUCLEOTIDE SEQUENCE [LARGE SCALE GENOMIC DNA]</scope>
    <source>
        <strain evidence="9">female</strain>
    </source>
</reference>
<keyword evidence="4" id="KW-1015">Disulfide bond</keyword>
<dbReference type="EMBL" id="AYCK01020678">
    <property type="status" value="NOT_ANNOTATED_CDS"/>
    <property type="molecule type" value="Genomic_DNA"/>
</dbReference>
<evidence type="ECO:0000256" key="4">
    <source>
        <dbReference type="ARBA" id="ARBA00023157"/>
    </source>
</evidence>
<dbReference type="FunFam" id="2.60.40.10:FF:000142">
    <property type="entry name" value="V-set domain-containing T-cell activation inhibitor 1"/>
    <property type="match status" value="1"/>
</dbReference>
<evidence type="ECO:0000313" key="8">
    <source>
        <dbReference type="Ensembl" id="ENSPFOP00000026010.1"/>
    </source>
</evidence>
<dbReference type="InterPro" id="IPR036179">
    <property type="entry name" value="Ig-like_dom_sf"/>
</dbReference>
<dbReference type="eggNOG" id="ENOG502SHJF">
    <property type="taxonomic scope" value="Eukaryota"/>
</dbReference>
<keyword evidence="2" id="KW-0732">Signal</keyword>
<evidence type="ECO:0000256" key="1">
    <source>
        <dbReference type="ARBA" id="ARBA00004370"/>
    </source>
</evidence>
<evidence type="ECO:0000259" key="7">
    <source>
        <dbReference type="PROSITE" id="PS50835"/>
    </source>
</evidence>
<dbReference type="GO" id="GO:0009897">
    <property type="term" value="C:external side of plasma membrane"/>
    <property type="evidence" value="ECO:0007669"/>
    <property type="project" value="TreeGrafter"/>
</dbReference>
<dbReference type="InterPro" id="IPR050504">
    <property type="entry name" value="IgSF_BTN/MOG"/>
</dbReference>
<evidence type="ECO:0000256" key="2">
    <source>
        <dbReference type="ARBA" id="ARBA00022729"/>
    </source>
</evidence>
<accession>A0A096M3L9</accession>
<keyword evidence="5" id="KW-0325">Glycoprotein</keyword>
<dbReference type="STRING" id="48698.ENSPFOP00000026010"/>
<dbReference type="InterPro" id="IPR003598">
    <property type="entry name" value="Ig_sub2"/>
</dbReference>